<gene>
    <name evidence="3" type="ORF">PECUL_23A048662</name>
</gene>
<evidence type="ECO:0000256" key="1">
    <source>
        <dbReference type="SAM" id="Coils"/>
    </source>
</evidence>
<dbReference type="Proteomes" id="UP001295444">
    <property type="component" value="Chromosome 02"/>
</dbReference>
<organism evidence="3 4">
    <name type="scientific">Pelobates cultripes</name>
    <name type="common">Western spadefoot toad</name>
    <dbReference type="NCBI Taxonomy" id="61616"/>
    <lineage>
        <taxon>Eukaryota</taxon>
        <taxon>Metazoa</taxon>
        <taxon>Chordata</taxon>
        <taxon>Craniata</taxon>
        <taxon>Vertebrata</taxon>
        <taxon>Euteleostomi</taxon>
        <taxon>Amphibia</taxon>
        <taxon>Batrachia</taxon>
        <taxon>Anura</taxon>
        <taxon>Pelobatoidea</taxon>
        <taxon>Pelobatidae</taxon>
        <taxon>Pelobates</taxon>
    </lineage>
</organism>
<protein>
    <submittedName>
        <fullName evidence="3">Uncharacterized protein</fullName>
    </submittedName>
</protein>
<keyword evidence="1" id="KW-0175">Coiled coil</keyword>
<sequence length="286" mass="33162">MEEDFLSRAGALLDTAEVLQISEVEAEQILWPKGTDDLKHIDSIRDVYNDLIKLKRREVDLDLHGTFISDYYRSKRIPRGFRVRNAPTIGRHNPEFCRKWTGIANKCALDWMLITVEEVRNELVMVKESINKLESTNSSLITASTSAQQMIKLQDEVMRYRNDLIRFKKQKLERVNYDYTHHQVYHWLSGERRRPQFQRQKIRVRKPQFMSIDTSSAESASESEGIRMDRLSTSQVPVHTFLEGDQHSNDPPITSIHSRGNVDPDLSGGDKGGRSINLRSKPPKRK</sequence>
<keyword evidence="4" id="KW-1185">Reference proteome</keyword>
<feature type="region of interest" description="Disordered" evidence="2">
    <location>
        <begin position="208"/>
        <end position="286"/>
    </location>
</feature>
<dbReference type="EMBL" id="OW240913">
    <property type="protein sequence ID" value="CAH2252896.1"/>
    <property type="molecule type" value="Genomic_DNA"/>
</dbReference>
<evidence type="ECO:0000313" key="3">
    <source>
        <dbReference type="EMBL" id="CAH2252896.1"/>
    </source>
</evidence>
<feature type="coiled-coil region" evidence="1">
    <location>
        <begin position="116"/>
        <end position="170"/>
    </location>
</feature>
<evidence type="ECO:0000313" key="4">
    <source>
        <dbReference type="Proteomes" id="UP001295444"/>
    </source>
</evidence>
<dbReference type="AlphaFoldDB" id="A0AAD1RFW1"/>
<reference evidence="3" key="1">
    <citation type="submission" date="2022-03" db="EMBL/GenBank/DDBJ databases">
        <authorList>
            <person name="Alioto T."/>
            <person name="Alioto T."/>
            <person name="Gomez Garrido J."/>
        </authorList>
    </citation>
    <scope>NUCLEOTIDE SEQUENCE</scope>
</reference>
<evidence type="ECO:0000256" key="2">
    <source>
        <dbReference type="SAM" id="MobiDB-lite"/>
    </source>
</evidence>
<name>A0AAD1RFW1_PELCU</name>
<accession>A0AAD1RFW1</accession>
<feature type="compositionally biased region" description="Polar residues" evidence="2">
    <location>
        <begin position="249"/>
        <end position="258"/>
    </location>
</feature>
<proteinExistence type="predicted"/>